<dbReference type="PANTHER" id="PTHR30619">
    <property type="entry name" value="DNA INTERNALIZATION/COMPETENCE PROTEIN COMEC/REC2"/>
    <property type="match status" value="1"/>
</dbReference>
<dbReference type="Pfam" id="PF13567">
    <property type="entry name" value="DUF4131"/>
    <property type="match status" value="1"/>
</dbReference>
<feature type="transmembrane region" description="Helical" evidence="6">
    <location>
        <begin position="399"/>
        <end position="426"/>
    </location>
</feature>
<feature type="transmembrane region" description="Helical" evidence="6">
    <location>
        <begin position="314"/>
        <end position="330"/>
    </location>
</feature>
<feature type="transmembrane region" description="Helical" evidence="6">
    <location>
        <begin position="281"/>
        <end position="307"/>
    </location>
</feature>
<dbReference type="RefSeq" id="WP_119058767.1">
    <property type="nucleotide sequence ID" value="NZ_UNSC01000001.1"/>
</dbReference>
<feature type="transmembrane region" description="Helical" evidence="6">
    <location>
        <begin position="374"/>
        <end position="393"/>
    </location>
</feature>
<dbReference type="OrthoDB" id="9761531at2"/>
<feature type="transmembrane region" description="Helical" evidence="6">
    <location>
        <begin position="6"/>
        <end position="23"/>
    </location>
</feature>
<dbReference type="InterPro" id="IPR004477">
    <property type="entry name" value="ComEC_N"/>
</dbReference>
<feature type="domain" description="ComEC/Rec2-related protein" evidence="7">
    <location>
        <begin position="217"/>
        <end position="480"/>
    </location>
</feature>
<name>A0A383TUR1_9FLAO</name>
<evidence type="ECO:0000256" key="3">
    <source>
        <dbReference type="ARBA" id="ARBA00022692"/>
    </source>
</evidence>
<evidence type="ECO:0000259" key="8">
    <source>
        <dbReference type="Pfam" id="PF13567"/>
    </source>
</evidence>
<evidence type="ECO:0000256" key="2">
    <source>
        <dbReference type="ARBA" id="ARBA00022475"/>
    </source>
</evidence>
<reference evidence="9 10" key="1">
    <citation type="submission" date="2018-09" db="EMBL/GenBank/DDBJ databases">
        <authorList>
            <consortium name="Pathogen Informatics"/>
        </authorList>
    </citation>
    <scope>NUCLEOTIDE SEQUENCE [LARGE SCALE GENOMIC DNA]</scope>
    <source>
        <strain evidence="9 10">OH-22767</strain>
    </source>
</reference>
<dbReference type="NCBIfam" id="TIGR00360">
    <property type="entry name" value="ComEC_N-term"/>
    <property type="match status" value="1"/>
</dbReference>
<feature type="transmembrane region" description="Helical" evidence="6">
    <location>
        <begin position="336"/>
        <end position="353"/>
    </location>
</feature>
<keyword evidence="2" id="KW-1003">Cell membrane</keyword>
<sequence>MNFQPFAFYVAALAGGILIQNWLGFSAYKLGFFLFLVLLILIFTFFKGLKNLFVFTSLASILMVGAIVFSFHKLPESIDEISLQKVGIKVKVKEFLKPSEKYQKYTGEILNADNSTINHQKILLYIPKDKPLIFPGQNVLLKGSLQAVPPALNPHQFDYQNYLKHKEIGLQVFAREIKVTDESLNTSGWFWKQKTQIKKRLEKNQFSTTSQLFIASLGLGDRTDFSAELTQKLSFAGVIHLFAISGLHVGIVFGLMMILGLPLLRFPYGRKLRIVFSLLMIWLYAWFIGFSPSVTRAALMLTIYYATFLLQRPTNIYHTLCLAAFILLLIQPHQLFDVGFLLSFLAVFFIVYFNPIREKFKMKIPKRWRKIYDIAVISLFAQLGVMPVILYYFGNFSFLFLFANILLILLAGFLVILSLLLVGWVIVADAPQILVKTVNFGMEMIYQLIDFFAHQDGFIVQNISWNWVQILAWLSALIFMKKILEKHAIQPVLGLLCCVVLFESARWVETYQAEQKKELIVFHQYQGSVLGWRDGRELRVFYKGENIKDLRDFILKPYIRKEKIKALEIFEFGEDFAQGKFHKIGSKIKLGETRISLMPPNTNASYIIEKDESQWRIIDGISYQNKIEKANKNFLIYKTQEKGALILRNF</sequence>
<keyword evidence="10" id="KW-1185">Reference proteome</keyword>
<dbReference type="GO" id="GO:0005886">
    <property type="term" value="C:plasma membrane"/>
    <property type="evidence" value="ECO:0007669"/>
    <property type="project" value="UniProtKB-SubCell"/>
</dbReference>
<comment type="subcellular location">
    <subcellularLocation>
        <location evidence="1">Cell membrane</location>
        <topology evidence="1">Multi-pass membrane protein</topology>
    </subcellularLocation>
</comment>
<evidence type="ECO:0000313" key="10">
    <source>
        <dbReference type="Proteomes" id="UP000262142"/>
    </source>
</evidence>
<dbReference type="Proteomes" id="UP000262142">
    <property type="component" value="Unassembled WGS sequence"/>
</dbReference>
<keyword evidence="3 6" id="KW-0812">Transmembrane</keyword>
<protein>
    <submittedName>
        <fullName evidence="9">ComEC family competence protein</fullName>
    </submittedName>
</protein>
<evidence type="ECO:0000256" key="5">
    <source>
        <dbReference type="ARBA" id="ARBA00023136"/>
    </source>
</evidence>
<dbReference type="AlphaFoldDB" id="A0A383TUR1"/>
<feature type="transmembrane region" description="Helical" evidence="6">
    <location>
        <begin position="30"/>
        <end position="46"/>
    </location>
</feature>
<organism evidence="9 10">
    <name type="scientific">Candidatus Ornithobacterium hominis</name>
    <dbReference type="NCBI Taxonomy" id="2497989"/>
    <lineage>
        <taxon>Bacteria</taxon>
        <taxon>Pseudomonadati</taxon>
        <taxon>Bacteroidota</taxon>
        <taxon>Flavobacteriia</taxon>
        <taxon>Flavobacteriales</taxon>
        <taxon>Weeksellaceae</taxon>
        <taxon>Ornithobacterium</taxon>
    </lineage>
</organism>
<evidence type="ECO:0000256" key="4">
    <source>
        <dbReference type="ARBA" id="ARBA00022989"/>
    </source>
</evidence>
<proteinExistence type="predicted"/>
<keyword evidence="5 6" id="KW-0472">Membrane</keyword>
<dbReference type="InterPro" id="IPR025405">
    <property type="entry name" value="DUF4131"/>
</dbReference>
<accession>A0A383TUR1</accession>
<feature type="transmembrane region" description="Helical" evidence="6">
    <location>
        <begin position="52"/>
        <end position="71"/>
    </location>
</feature>
<keyword evidence="4 6" id="KW-1133">Transmembrane helix</keyword>
<feature type="domain" description="DUF4131" evidence="8">
    <location>
        <begin position="22"/>
        <end position="178"/>
    </location>
</feature>
<evidence type="ECO:0000256" key="1">
    <source>
        <dbReference type="ARBA" id="ARBA00004651"/>
    </source>
</evidence>
<feature type="transmembrane region" description="Helical" evidence="6">
    <location>
        <begin position="238"/>
        <end position="261"/>
    </location>
</feature>
<dbReference type="Pfam" id="PF03772">
    <property type="entry name" value="Competence"/>
    <property type="match status" value="1"/>
</dbReference>
<dbReference type="EMBL" id="UNSC01000001">
    <property type="protein sequence ID" value="SZD71087.1"/>
    <property type="molecule type" value="Genomic_DNA"/>
</dbReference>
<evidence type="ECO:0000256" key="6">
    <source>
        <dbReference type="SAM" id="Phobius"/>
    </source>
</evidence>
<gene>
    <name evidence="9" type="ORF">SAMEA104719789_00179</name>
</gene>
<evidence type="ECO:0000259" key="7">
    <source>
        <dbReference type="Pfam" id="PF03772"/>
    </source>
</evidence>
<evidence type="ECO:0000313" key="9">
    <source>
        <dbReference type="EMBL" id="SZD71087.1"/>
    </source>
</evidence>
<dbReference type="PANTHER" id="PTHR30619:SF1">
    <property type="entry name" value="RECOMBINATION PROTEIN 2"/>
    <property type="match status" value="1"/>
</dbReference>
<dbReference type="InterPro" id="IPR052159">
    <property type="entry name" value="Competence_DNA_uptake"/>
</dbReference>